<dbReference type="Proteomes" id="UP000886520">
    <property type="component" value="Chromosome 17"/>
</dbReference>
<dbReference type="PANTHER" id="PTHR31871">
    <property type="entry name" value="OS02G0137100 PROTEIN"/>
    <property type="match status" value="1"/>
</dbReference>
<protein>
    <submittedName>
        <fullName evidence="1">Uncharacterized protein</fullName>
    </submittedName>
</protein>
<comment type="caution">
    <text evidence="1">The sequence shown here is derived from an EMBL/GenBank/DDBJ whole genome shotgun (WGS) entry which is preliminary data.</text>
</comment>
<dbReference type="NCBIfam" id="TIGR01589">
    <property type="entry name" value="A_thal_3526"/>
    <property type="match status" value="1"/>
</dbReference>
<dbReference type="EMBL" id="JABFUD020000017">
    <property type="protein sequence ID" value="KAI5067520.1"/>
    <property type="molecule type" value="Genomic_DNA"/>
</dbReference>
<dbReference type="PANTHER" id="PTHR31871:SF61">
    <property type="entry name" value="OS06G0705300 PROTEIN"/>
    <property type="match status" value="1"/>
</dbReference>
<dbReference type="AlphaFoldDB" id="A0A9D4UGM3"/>
<evidence type="ECO:0000313" key="1">
    <source>
        <dbReference type="EMBL" id="KAI5067520.1"/>
    </source>
</evidence>
<dbReference type="InterPro" id="IPR006476">
    <property type="entry name" value="CHP01589_pln"/>
</dbReference>
<accession>A0A9D4UGM3</accession>
<sequence>MVNYITEIHMEGASSATACSPAMIHAVQHLIEKCLLFYMDREECVSCLQSNASLKPAITRIVWDELEKCNVEFFAAYWRRRKQLISTRQPPPPPPAQPSYTTDCIKENFLQH</sequence>
<dbReference type="OrthoDB" id="509052at2759"/>
<organism evidence="1 2">
    <name type="scientific">Adiantum capillus-veneris</name>
    <name type="common">Maidenhair fern</name>
    <dbReference type="NCBI Taxonomy" id="13818"/>
    <lineage>
        <taxon>Eukaryota</taxon>
        <taxon>Viridiplantae</taxon>
        <taxon>Streptophyta</taxon>
        <taxon>Embryophyta</taxon>
        <taxon>Tracheophyta</taxon>
        <taxon>Polypodiopsida</taxon>
        <taxon>Polypodiidae</taxon>
        <taxon>Polypodiales</taxon>
        <taxon>Pteridineae</taxon>
        <taxon>Pteridaceae</taxon>
        <taxon>Vittarioideae</taxon>
        <taxon>Adiantum</taxon>
    </lineage>
</organism>
<evidence type="ECO:0000313" key="2">
    <source>
        <dbReference type="Proteomes" id="UP000886520"/>
    </source>
</evidence>
<proteinExistence type="predicted"/>
<dbReference type="Pfam" id="PF09713">
    <property type="entry name" value="A_thal_3526"/>
    <property type="match status" value="1"/>
</dbReference>
<reference evidence="1" key="1">
    <citation type="submission" date="2021-01" db="EMBL/GenBank/DDBJ databases">
        <title>Adiantum capillus-veneris genome.</title>
        <authorList>
            <person name="Fang Y."/>
            <person name="Liao Q."/>
        </authorList>
    </citation>
    <scope>NUCLEOTIDE SEQUENCE</scope>
    <source>
        <strain evidence="1">H3</strain>
        <tissue evidence="1">Leaf</tissue>
    </source>
</reference>
<gene>
    <name evidence="1" type="ORF">GOP47_0018048</name>
</gene>
<name>A0A9D4UGM3_ADICA</name>
<keyword evidence="2" id="KW-1185">Reference proteome</keyword>